<name>A6GDT4_9BACT</name>
<dbReference type="Proteomes" id="UP000005801">
    <property type="component" value="Unassembled WGS sequence"/>
</dbReference>
<evidence type="ECO:0000256" key="1">
    <source>
        <dbReference type="ARBA" id="ARBA00023002"/>
    </source>
</evidence>
<dbReference type="CDD" id="cd05327">
    <property type="entry name" value="retinol-DH_like_SDR_c_like"/>
    <property type="match status" value="1"/>
</dbReference>
<evidence type="ECO:0000313" key="2">
    <source>
        <dbReference type="EMBL" id="EDM75973.1"/>
    </source>
</evidence>
<dbReference type="GO" id="GO:0016491">
    <property type="term" value="F:oxidoreductase activity"/>
    <property type="evidence" value="ECO:0007669"/>
    <property type="project" value="UniProtKB-KW"/>
</dbReference>
<dbReference type="PANTHER" id="PTHR43157:SF31">
    <property type="entry name" value="PHOSPHATIDYLINOSITOL-GLYCAN BIOSYNTHESIS CLASS F PROTEIN"/>
    <property type="match status" value="1"/>
</dbReference>
<sequence length="330" mass="35251">MPANAAWSADDIPDLSGTTAVVTGANSGLGFETTLGLVSKGAKVILACRSRDKAEAAIAELRARLVPTHDASLLEFRALDLASLESIRAFAEGVLEDSPRLDLLINNAGVMALPRRTTADGFEMQLGTNHLGHFALTGRLMPALIAASAARSQDPAGSVRVVSVASVAHKFGKIRFDDLQRERRYDKWMAYCQSKLANLLFMFELQRKLEAASDEAARRMLAAAGHPGYSDTNLQYAGPRMAKASVSERMMHIGNTRFAQTAAQGALPTLYAATHPEVRGGDYIGPGGAFELKGPPVKVAAKPRAHDPAVAKRLWEVSAELTGVDFAALD</sequence>
<dbReference type="PANTHER" id="PTHR43157">
    <property type="entry name" value="PHOSPHATIDYLINOSITOL-GLYCAN BIOSYNTHESIS CLASS F PROTEIN-RELATED"/>
    <property type="match status" value="1"/>
</dbReference>
<dbReference type="eggNOG" id="COG1028">
    <property type="taxonomic scope" value="Bacteria"/>
</dbReference>
<dbReference type="InterPro" id="IPR036291">
    <property type="entry name" value="NAD(P)-bd_dom_sf"/>
</dbReference>
<reference evidence="2 3" key="1">
    <citation type="submission" date="2007-06" db="EMBL/GenBank/DDBJ databases">
        <authorList>
            <person name="Shimkets L."/>
            <person name="Ferriera S."/>
            <person name="Johnson J."/>
            <person name="Kravitz S."/>
            <person name="Beeson K."/>
            <person name="Sutton G."/>
            <person name="Rogers Y.-H."/>
            <person name="Friedman R."/>
            <person name="Frazier M."/>
            <person name="Venter J.C."/>
        </authorList>
    </citation>
    <scope>NUCLEOTIDE SEQUENCE [LARGE SCALE GENOMIC DNA]</scope>
    <source>
        <strain evidence="2 3">SIR-1</strain>
    </source>
</reference>
<dbReference type="EMBL" id="ABCS01000076">
    <property type="protein sequence ID" value="EDM75973.1"/>
    <property type="molecule type" value="Genomic_DNA"/>
</dbReference>
<comment type="caution">
    <text evidence="2">The sequence shown here is derived from an EMBL/GenBank/DDBJ whole genome shotgun (WGS) entry which is preliminary data.</text>
</comment>
<keyword evidence="3" id="KW-1185">Reference proteome</keyword>
<dbReference type="OrthoDB" id="109589at2"/>
<accession>A6GDT4</accession>
<keyword evidence="1" id="KW-0560">Oxidoreductase</keyword>
<dbReference type="STRING" id="391625.PPSIR1_19909"/>
<gene>
    <name evidence="2" type="ORF">PPSIR1_19909</name>
</gene>
<dbReference type="RefSeq" id="WP_006974874.1">
    <property type="nucleotide sequence ID" value="NZ_ABCS01000076.1"/>
</dbReference>
<proteinExistence type="predicted"/>
<dbReference type="PRINTS" id="PR00081">
    <property type="entry name" value="GDHRDH"/>
</dbReference>
<protein>
    <submittedName>
        <fullName evidence="2">Dehydrogenase/ reductase 1</fullName>
    </submittedName>
</protein>
<dbReference type="Pfam" id="PF00106">
    <property type="entry name" value="adh_short"/>
    <property type="match status" value="1"/>
</dbReference>
<dbReference type="NCBIfam" id="NF004846">
    <property type="entry name" value="PRK06197.1"/>
    <property type="match status" value="1"/>
</dbReference>
<dbReference type="NCBIfam" id="NF004513">
    <property type="entry name" value="PRK05854.1"/>
    <property type="match status" value="1"/>
</dbReference>
<organism evidence="2 3">
    <name type="scientific">Plesiocystis pacifica SIR-1</name>
    <dbReference type="NCBI Taxonomy" id="391625"/>
    <lineage>
        <taxon>Bacteria</taxon>
        <taxon>Pseudomonadati</taxon>
        <taxon>Myxococcota</taxon>
        <taxon>Polyangia</taxon>
        <taxon>Nannocystales</taxon>
        <taxon>Nannocystaceae</taxon>
        <taxon>Plesiocystis</taxon>
    </lineage>
</organism>
<dbReference type="Gene3D" id="3.40.50.720">
    <property type="entry name" value="NAD(P)-binding Rossmann-like Domain"/>
    <property type="match status" value="1"/>
</dbReference>
<dbReference type="SUPFAM" id="SSF51735">
    <property type="entry name" value="NAD(P)-binding Rossmann-fold domains"/>
    <property type="match status" value="1"/>
</dbReference>
<dbReference type="AlphaFoldDB" id="A6GDT4"/>
<dbReference type="InterPro" id="IPR002347">
    <property type="entry name" value="SDR_fam"/>
</dbReference>
<evidence type="ECO:0000313" key="3">
    <source>
        <dbReference type="Proteomes" id="UP000005801"/>
    </source>
</evidence>